<keyword evidence="1" id="KW-0732">Signal</keyword>
<organism evidence="2 3">
    <name type="scientific">Plasmopara halstedii</name>
    <name type="common">Downy mildew of sunflower</name>
    <dbReference type="NCBI Taxonomy" id="4781"/>
    <lineage>
        <taxon>Eukaryota</taxon>
        <taxon>Sar</taxon>
        <taxon>Stramenopiles</taxon>
        <taxon>Oomycota</taxon>
        <taxon>Peronosporomycetes</taxon>
        <taxon>Peronosporales</taxon>
        <taxon>Peronosporaceae</taxon>
        <taxon>Plasmopara</taxon>
    </lineage>
</organism>
<dbReference type="Proteomes" id="UP000054928">
    <property type="component" value="Unassembled WGS sequence"/>
</dbReference>
<sequence length="265" mass="29848">MHAIVCCVIALVLLDAVVAINIYVVSKAIPAIPANNRDNEFYRVKIAATRRLRGHIIATSTAQKETLQDEERDEVDLVAAKGLLKDMLNNYHGSLSIAEAEKILEGVFQFTSLGDEIKTMFQAAEISNQVTGSAKRWGRMDEMLQEMRQDFTTIKDNLEKGGEYEVAAQGQINKVLIKGLFLLNVIKAQRIIDIRNVPTLQQHQIRLIKEGIFSYWRKIGIKSEYLSRVLVHTEPSDINLVNWYEIEIYLSGNKAVSKSSGARSE</sequence>
<dbReference type="EMBL" id="CCYD01001640">
    <property type="protein sequence ID" value="CEG45716.1"/>
    <property type="molecule type" value="Genomic_DNA"/>
</dbReference>
<dbReference type="RefSeq" id="XP_024582085.1">
    <property type="nucleotide sequence ID" value="XM_024716492.1"/>
</dbReference>
<evidence type="ECO:0000313" key="2">
    <source>
        <dbReference type="EMBL" id="CEG45716.1"/>
    </source>
</evidence>
<reference evidence="3" key="1">
    <citation type="submission" date="2014-09" db="EMBL/GenBank/DDBJ databases">
        <authorList>
            <person name="Sharma Rahul"/>
            <person name="Thines Marco"/>
        </authorList>
    </citation>
    <scope>NUCLEOTIDE SEQUENCE [LARGE SCALE GENOMIC DNA]</scope>
</reference>
<evidence type="ECO:0000256" key="1">
    <source>
        <dbReference type="SAM" id="SignalP"/>
    </source>
</evidence>
<accession>A0A0P1AU10</accession>
<dbReference type="GeneID" id="36397052"/>
<evidence type="ECO:0000313" key="3">
    <source>
        <dbReference type="Proteomes" id="UP000054928"/>
    </source>
</evidence>
<keyword evidence="3" id="KW-1185">Reference proteome</keyword>
<feature type="chain" id="PRO_5006058922" evidence="1">
    <location>
        <begin position="20"/>
        <end position="265"/>
    </location>
</feature>
<proteinExistence type="predicted"/>
<feature type="signal peptide" evidence="1">
    <location>
        <begin position="1"/>
        <end position="19"/>
    </location>
</feature>
<dbReference type="AlphaFoldDB" id="A0A0P1AU10"/>
<name>A0A0P1AU10_PLAHL</name>
<protein>
    <submittedName>
        <fullName evidence="2">RxLR-like protein</fullName>
    </submittedName>
</protein>